<organism evidence="2">
    <name type="scientific">bioreactor metagenome</name>
    <dbReference type="NCBI Taxonomy" id="1076179"/>
    <lineage>
        <taxon>unclassified sequences</taxon>
        <taxon>metagenomes</taxon>
        <taxon>ecological metagenomes</taxon>
    </lineage>
</organism>
<dbReference type="GO" id="GO:0006313">
    <property type="term" value="P:DNA transposition"/>
    <property type="evidence" value="ECO:0007669"/>
    <property type="project" value="InterPro"/>
</dbReference>
<dbReference type="AlphaFoldDB" id="A0A645A405"/>
<dbReference type="PANTHER" id="PTHR34614">
    <property type="match status" value="1"/>
</dbReference>
<gene>
    <name evidence="2" type="ORF">SDC9_94641</name>
</gene>
<dbReference type="SUPFAM" id="SSF53098">
    <property type="entry name" value="Ribonuclease H-like"/>
    <property type="match status" value="1"/>
</dbReference>
<dbReference type="InterPro" id="IPR047654">
    <property type="entry name" value="IS1634_transpos"/>
</dbReference>
<sequence>MFIRELRHKNGRIYIQVVDKSSGRYKVLKSFGSSLTSEGVLELKKLASIWINEHQCVREIDFTHEIEQIEQMLSGITQLKLAGIELVLGRIFDEIGFNKINDELFRSLVLYRLVYPKSKLKTTEYLYRYEQKEWSEDAIYRYMDKLHSTQKEFVQQISYAHSLKVLGGQINVVFYDVTTLYFEIDQEDELRKTGFSKEGKHQNPQIILGLLVSKNGYPLAYDIYQGNKFEGHTLLPIIDSFKSKYKIEKLTIIADSGLLSQSNIDELQTKNYEFILGARIKNQKYTVQQKILNLQLKNGESQLIQTNDLKLIVSYSDDRAKKDRYNREKGLRKLEKQVRTGKLTKSSINNRGYNKYLKMEGELNVKIDLEKFNQDAQWDGLKGYITNSSLTKGEILENYHHLWKIEKAFRIAKTDLKIRPIYHRLQRRIEAHICLTFAAYKVYKELERQLKEKQVPYSATKVIEIAQSIFEIEIKTTKSKEIVRKILLVNQEQKDLNKFLKFGC</sequence>
<dbReference type="InterPro" id="IPR002559">
    <property type="entry name" value="Transposase_11"/>
</dbReference>
<protein>
    <recommendedName>
        <fullName evidence="1">Transposase IS4-like domain-containing protein</fullName>
    </recommendedName>
</protein>
<evidence type="ECO:0000313" key="2">
    <source>
        <dbReference type="EMBL" id="MPM47920.1"/>
    </source>
</evidence>
<evidence type="ECO:0000259" key="1">
    <source>
        <dbReference type="Pfam" id="PF01609"/>
    </source>
</evidence>
<dbReference type="PANTHER" id="PTHR34614:SF2">
    <property type="entry name" value="TRANSPOSASE IS4-LIKE DOMAIN-CONTAINING PROTEIN"/>
    <property type="match status" value="1"/>
</dbReference>
<accession>A0A645A405</accession>
<dbReference type="Pfam" id="PF01609">
    <property type="entry name" value="DDE_Tnp_1"/>
    <property type="match status" value="1"/>
</dbReference>
<dbReference type="InterPro" id="IPR012337">
    <property type="entry name" value="RNaseH-like_sf"/>
</dbReference>
<proteinExistence type="predicted"/>
<name>A0A645A405_9ZZZZ</name>
<feature type="domain" description="Transposase IS4-like" evidence="1">
    <location>
        <begin position="172"/>
        <end position="440"/>
    </location>
</feature>
<dbReference type="GO" id="GO:0004803">
    <property type="term" value="F:transposase activity"/>
    <property type="evidence" value="ECO:0007669"/>
    <property type="project" value="InterPro"/>
</dbReference>
<reference evidence="2" key="1">
    <citation type="submission" date="2019-08" db="EMBL/GenBank/DDBJ databases">
        <authorList>
            <person name="Kucharzyk K."/>
            <person name="Murdoch R.W."/>
            <person name="Higgins S."/>
            <person name="Loffler F."/>
        </authorList>
    </citation>
    <scope>NUCLEOTIDE SEQUENCE</scope>
</reference>
<dbReference type="GO" id="GO:0003677">
    <property type="term" value="F:DNA binding"/>
    <property type="evidence" value="ECO:0007669"/>
    <property type="project" value="InterPro"/>
</dbReference>
<comment type="caution">
    <text evidence="2">The sequence shown here is derived from an EMBL/GenBank/DDBJ whole genome shotgun (WGS) entry which is preliminary data.</text>
</comment>
<dbReference type="EMBL" id="VSSQ01011878">
    <property type="protein sequence ID" value="MPM47920.1"/>
    <property type="molecule type" value="Genomic_DNA"/>
</dbReference>
<dbReference type="NCBIfam" id="NF033559">
    <property type="entry name" value="transpos_IS1634"/>
    <property type="match status" value="1"/>
</dbReference>